<gene>
    <name evidence="1" type="ORF">BDP27DRAFT_1427510</name>
</gene>
<dbReference type="Proteomes" id="UP000772434">
    <property type="component" value="Unassembled WGS sequence"/>
</dbReference>
<sequence>MSRHETAYFWPNYLRQQWTEEGASLTEAEKKREGETLAKILQPLQNVLQLLPSGIYGDNFFDILRKCEDGNILVLRQYRETIRRIILLYLANPRTGVVITGQLGIGKSVLLAFLLAILLNIPEDGHITCQSSSPEGQSEVHQLFSAPVFCTATVKVLFFDGKCYLPSTPSAFDLQMLPVPAKSNRNPVWYLVDMDQVKEEPKMDGRTTFFPVQSASPNPIRYRLWSRKRNARYFGLPLWDDDSLRRGLTFNPDNAEFQAKVVAWLQDKPGLEEIHHNTLLKCEREGKLVRDEGQKATAINLLLADAIRRFGYSARDVYTFLVTPDDPAVQVDETVLTLDMEKWRHAVAFIKNFNGTGSMLVDPGQSDTVSHVLVSLRPIKPLESSIE</sequence>
<dbReference type="EMBL" id="JADNRY010000161">
    <property type="protein sequence ID" value="KAF9062822.1"/>
    <property type="molecule type" value="Genomic_DNA"/>
</dbReference>
<organism evidence="1 2">
    <name type="scientific">Rhodocollybia butyracea</name>
    <dbReference type="NCBI Taxonomy" id="206335"/>
    <lineage>
        <taxon>Eukaryota</taxon>
        <taxon>Fungi</taxon>
        <taxon>Dikarya</taxon>
        <taxon>Basidiomycota</taxon>
        <taxon>Agaricomycotina</taxon>
        <taxon>Agaricomycetes</taxon>
        <taxon>Agaricomycetidae</taxon>
        <taxon>Agaricales</taxon>
        <taxon>Marasmiineae</taxon>
        <taxon>Omphalotaceae</taxon>
        <taxon>Rhodocollybia</taxon>
    </lineage>
</organism>
<protein>
    <submittedName>
        <fullName evidence="1">Uncharacterized protein</fullName>
    </submittedName>
</protein>
<evidence type="ECO:0000313" key="2">
    <source>
        <dbReference type="Proteomes" id="UP000772434"/>
    </source>
</evidence>
<evidence type="ECO:0000313" key="1">
    <source>
        <dbReference type="EMBL" id="KAF9062822.1"/>
    </source>
</evidence>
<proteinExistence type="predicted"/>
<reference evidence="1" key="1">
    <citation type="submission" date="2020-11" db="EMBL/GenBank/DDBJ databases">
        <authorList>
            <consortium name="DOE Joint Genome Institute"/>
            <person name="Ahrendt S."/>
            <person name="Riley R."/>
            <person name="Andreopoulos W."/>
            <person name="Labutti K."/>
            <person name="Pangilinan J."/>
            <person name="Ruiz-Duenas F.J."/>
            <person name="Barrasa J.M."/>
            <person name="Sanchez-Garcia M."/>
            <person name="Camarero S."/>
            <person name="Miyauchi S."/>
            <person name="Serrano A."/>
            <person name="Linde D."/>
            <person name="Babiker R."/>
            <person name="Drula E."/>
            <person name="Ayuso-Fernandez I."/>
            <person name="Pacheco R."/>
            <person name="Padilla G."/>
            <person name="Ferreira P."/>
            <person name="Barriuso J."/>
            <person name="Kellner H."/>
            <person name="Castanera R."/>
            <person name="Alfaro M."/>
            <person name="Ramirez L."/>
            <person name="Pisabarro A.G."/>
            <person name="Kuo A."/>
            <person name="Tritt A."/>
            <person name="Lipzen A."/>
            <person name="He G."/>
            <person name="Yan M."/>
            <person name="Ng V."/>
            <person name="Cullen D."/>
            <person name="Martin F."/>
            <person name="Rosso M.-N."/>
            <person name="Henrissat B."/>
            <person name="Hibbett D."/>
            <person name="Martinez A.T."/>
            <person name="Grigoriev I.V."/>
        </authorList>
    </citation>
    <scope>NUCLEOTIDE SEQUENCE</scope>
    <source>
        <strain evidence="1">AH 40177</strain>
    </source>
</reference>
<dbReference type="OrthoDB" id="2340858at2759"/>
<keyword evidence="2" id="KW-1185">Reference proteome</keyword>
<name>A0A9P5U1U3_9AGAR</name>
<comment type="caution">
    <text evidence="1">The sequence shown here is derived from an EMBL/GenBank/DDBJ whole genome shotgun (WGS) entry which is preliminary data.</text>
</comment>
<dbReference type="AlphaFoldDB" id="A0A9P5U1U3"/>
<accession>A0A9P5U1U3</accession>